<dbReference type="InterPro" id="IPR050109">
    <property type="entry name" value="HTH-type_TetR-like_transc_reg"/>
</dbReference>
<dbReference type="OrthoDB" id="9793734at2"/>
<comment type="caution">
    <text evidence="7">The sequence shown here is derived from an EMBL/GenBank/DDBJ whole genome shotgun (WGS) entry which is preliminary data.</text>
</comment>
<dbReference type="PANTHER" id="PTHR30055:SF234">
    <property type="entry name" value="HTH-TYPE TRANSCRIPTIONAL REGULATOR BETI"/>
    <property type="match status" value="1"/>
</dbReference>
<dbReference type="InterPro" id="IPR001647">
    <property type="entry name" value="HTH_TetR"/>
</dbReference>
<dbReference type="Gene3D" id="1.10.357.10">
    <property type="entry name" value="Tetracycline Repressor, domain 2"/>
    <property type="match status" value="1"/>
</dbReference>
<keyword evidence="1" id="KW-0805">Transcription regulation</keyword>
<feature type="compositionally biased region" description="Basic residues" evidence="5">
    <location>
        <begin position="241"/>
        <end position="255"/>
    </location>
</feature>
<dbReference type="AlphaFoldDB" id="A0A540WVA9"/>
<evidence type="ECO:0000256" key="1">
    <source>
        <dbReference type="ARBA" id="ARBA00023015"/>
    </source>
</evidence>
<evidence type="ECO:0000256" key="5">
    <source>
        <dbReference type="SAM" id="MobiDB-lite"/>
    </source>
</evidence>
<feature type="domain" description="HTH tetR-type" evidence="6">
    <location>
        <begin position="7"/>
        <end position="67"/>
    </location>
</feature>
<sequence length="255" mass="28760">MPRPADPHAREALMTAARAELARKGLRGARIEDITAACGLSKGAFYLHFPSKEALFAEVLALFESHLTEVNTRRMAEVERHFREQGVMGPRDRLERSARYQQFCELEAAFDLESLELMWSYRDVVSVLLSGSQGTPFESLLWRMTDAQVERVAGDFRRLQEAGAADQEMDAKLFASVIVGAYVLLSQRMVHLPEKPDLSAWAYTLQRLCEGGTLPRFDAPVPVSEPVVSRAKRPTTSQRRPPARAKTRHTPRKRP</sequence>
<reference evidence="7 8" key="1">
    <citation type="submission" date="2019-06" db="EMBL/GenBank/DDBJ databases">
        <authorList>
            <person name="Livingstone P."/>
            <person name="Whitworth D."/>
        </authorList>
    </citation>
    <scope>NUCLEOTIDE SEQUENCE [LARGE SCALE GENOMIC DNA]</scope>
    <source>
        <strain evidence="7 8">AM401</strain>
    </source>
</reference>
<dbReference type="PROSITE" id="PS50977">
    <property type="entry name" value="HTH_TETR_2"/>
    <property type="match status" value="1"/>
</dbReference>
<dbReference type="Pfam" id="PF00440">
    <property type="entry name" value="TetR_N"/>
    <property type="match status" value="1"/>
</dbReference>
<feature type="DNA-binding region" description="H-T-H motif" evidence="4">
    <location>
        <begin position="30"/>
        <end position="49"/>
    </location>
</feature>
<name>A0A540WVA9_9BACT</name>
<evidence type="ECO:0000313" key="7">
    <source>
        <dbReference type="EMBL" id="TQF12860.1"/>
    </source>
</evidence>
<proteinExistence type="predicted"/>
<evidence type="ECO:0000256" key="2">
    <source>
        <dbReference type="ARBA" id="ARBA00023125"/>
    </source>
</evidence>
<evidence type="ECO:0000313" key="8">
    <source>
        <dbReference type="Proteomes" id="UP000315369"/>
    </source>
</evidence>
<keyword evidence="2 4" id="KW-0238">DNA-binding</keyword>
<organism evidence="7 8">
    <name type="scientific">Myxococcus llanfairpwllgwyngyllgogerychwyrndrobwllllantysiliogogogochensis</name>
    <dbReference type="NCBI Taxonomy" id="2590453"/>
    <lineage>
        <taxon>Bacteria</taxon>
        <taxon>Pseudomonadati</taxon>
        <taxon>Myxococcota</taxon>
        <taxon>Myxococcia</taxon>
        <taxon>Myxococcales</taxon>
        <taxon>Cystobacterineae</taxon>
        <taxon>Myxococcaceae</taxon>
        <taxon>Myxococcus</taxon>
    </lineage>
</organism>
<dbReference type="EMBL" id="VIFM01000122">
    <property type="protein sequence ID" value="TQF12860.1"/>
    <property type="molecule type" value="Genomic_DNA"/>
</dbReference>
<dbReference type="InterPro" id="IPR009057">
    <property type="entry name" value="Homeodomain-like_sf"/>
</dbReference>
<feature type="region of interest" description="Disordered" evidence="5">
    <location>
        <begin position="220"/>
        <end position="255"/>
    </location>
</feature>
<dbReference type="GO" id="GO:0003700">
    <property type="term" value="F:DNA-binding transcription factor activity"/>
    <property type="evidence" value="ECO:0007669"/>
    <property type="project" value="TreeGrafter"/>
</dbReference>
<keyword evidence="8" id="KW-1185">Reference proteome</keyword>
<evidence type="ECO:0000256" key="4">
    <source>
        <dbReference type="PROSITE-ProRule" id="PRU00335"/>
    </source>
</evidence>
<dbReference type="PRINTS" id="PR00455">
    <property type="entry name" value="HTHTETR"/>
</dbReference>
<dbReference type="InterPro" id="IPR036271">
    <property type="entry name" value="Tet_transcr_reg_TetR-rel_C_sf"/>
</dbReference>
<keyword evidence="3" id="KW-0804">Transcription</keyword>
<dbReference type="GO" id="GO:0000976">
    <property type="term" value="F:transcription cis-regulatory region binding"/>
    <property type="evidence" value="ECO:0007669"/>
    <property type="project" value="TreeGrafter"/>
</dbReference>
<dbReference type="PANTHER" id="PTHR30055">
    <property type="entry name" value="HTH-TYPE TRANSCRIPTIONAL REGULATOR RUTR"/>
    <property type="match status" value="1"/>
</dbReference>
<dbReference type="Proteomes" id="UP000315369">
    <property type="component" value="Unassembled WGS sequence"/>
</dbReference>
<dbReference type="SUPFAM" id="SSF48498">
    <property type="entry name" value="Tetracyclin repressor-like, C-terminal domain"/>
    <property type="match status" value="1"/>
</dbReference>
<accession>A0A540WVA9</accession>
<gene>
    <name evidence="7" type="ORF">FJV41_26895</name>
</gene>
<dbReference type="SUPFAM" id="SSF46689">
    <property type="entry name" value="Homeodomain-like"/>
    <property type="match status" value="1"/>
</dbReference>
<evidence type="ECO:0000256" key="3">
    <source>
        <dbReference type="ARBA" id="ARBA00023163"/>
    </source>
</evidence>
<evidence type="ECO:0000259" key="6">
    <source>
        <dbReference type="PROSITE" id="PS50977"/>
    </source>
</evidence>
<protein>
    <submittedName>
        <fullName evidence="7">TetR/AcrR family transcriptional regulator</fullName>
    </submittedName>
</protein>